<dbReference type="GeneID" id="106541018"/>
<dbReference type="InterPro" id="IPR027417">
    <property type="entry name" value="P-loop_NTPase"/>
</dbReference>
<evidence type="ECO:0000259" key="4">
    <source>
        <dbReference type="PROSITE" id="PS51720"/>
    </source>
</evidence>
<dbReference type="FunFam" id="3.40.50.300:FF:000366">
    <property type="entry name" value="GTPase, IMAP family member 2"/>
    <property type="match status" value="1"/>
</dbReference>
<dbReference type="RefSeq" id="XP_013911814.1">
    <property type="nucleotide sequence ID" value="XM_014056339.1"/>
</dbReference>
<protein>
    <submittedName>
        <fullName evidence="6">GTPase IMAP family member 3-like</fullName>
    </submittedName>
</protein>
<dbReference type="PROSITE" id="PS51720">
    <property type="entry name" value="G_AIG1"/>
    <property type="match status" value="1"/>
</dbReference>
<gene>
    <name evidence="6" type="primary">LOC106541018</name>
</gene>
<accession>A0A6I9X8G8</accession>
<dbReference type="OrthoDB" id="8954335at2759"/>
<dbReference type="PANTHER" id="PTHR10903">
    <property type="entry name" value="GTPASE, IMAP FAMILY MEMBER-RELATED"/>
    <property type="match status" value="1"/>
</dbReference>
<keyword evidence="5" id="KW-1185">Reference proteome</keyword>
<dbReference type="AlphaFoldDB" id="A0A6I9X8G8"/>
<evidence type="ECO:0000256" key="3">
    <source>
        <dbReference type="ARBA" id="ARBA00023134"/>
    </source>
</evidence>
<proteinExistence type="inferred from homology"/>
<dbReference type="InterPro" id="IPR045058">
    <property type="entry name" value="GIMA/IAN/Toc"/>
</dbReference>
<keyword evidence="2" id="KW-0547">Nucleotide-binding</keyword>
<comment type="similarity">
    <text evidence="1">Belongs to the TRAFAC class TrmE-Era-EngA-EngB-Septin-like GTPase superfamily. AIG1/Toc34/Toc159-like paraseptin GTPase family. IAN subfamily.</text>
</comment>
<dbReference type="Proteomes" id="UP000504617">
    <property type="component" value="Unplaced"/>
</dbReference>
<dbReference type="GO" id="GO:0005525">
    <property type="term" value="F:GTP binding"/>
    <property type="evidence" value="ECO:0007669"/>
    <property type="project" value="UniProtKB-KW"/>
</dbReference>
<keyword evidence="3" id="KW-0342">GTP-binding</keyword>
<dbReference type="SUPFAM" id="SSF52540">
    <property type="entry name" value="P-loop containing nucleoside triphosphate hydrolases"/>
    <property type="match status" value="1"/>
</dbReference>
<organism evidence="5 6">
    <name type="scientific">Thamnophis sirtalis</name>
    <dbReference type="NCBI Taxonomy" id="35019"/>
    <lineage>
        <taxon>Eukaryota</taxon>
        <taxon>Metazoa</taxon>
        <taxon>Chordata</taxon>
        <taxon>Craniata</taxon>
        <taxon>Vertebrata</taxon>
        <taxon>Euteleostomi</taxon>
        <taxon>Lepidosauria</taxon>
        <taxon>Squamata</taxon>
        <taxon>Bifurcata</taxon>
        <taxon>Unidentata</taxon>
        <taxon>Episquamata</taxon>
        <taxon>Toxicofera</taxon>
        <taxon>Serpentes</taxon>
        <taxon>Colubroidea</taxon>
        <taxon>Colubridae</taxon>
        <taxon>Natricinae</taxon>
        <taxon>Thamnophis</taxon>
    </lineage>
</organism>
<name>A0A6I9X8G8_9SAUR</name>
<sequence>MSSNLTGEELRLILIGKSGSGKSATGNTILGRKEFESTLAAKTTTLKCQRGQGSWQGMTVSVVDTPAMFDSDNYNEIVRREIMACLELSRPGPHALIFVTQVGHFTPEDVAVIKHVQDVFGAESTSHTIILFTCLENLRGIPLDEYVTQSGDRNLQDLIQRCGRHFCGFNNKASGAERERQVPKLMEMVQRTIWKNGGRYYTNQLYLEPNAQDEYVRMFIEQNRRCTKASPTCSFF</sequence>
<dbReference type="Gene3D" id="3.40.50.300">
    <property type="entry name" value="P-loop containing nucleotide triphosphate hydrolases"/>
    <property type="match status" value="1"/>
</dbReference>
<dbReference type="KEGG" id="tsr:106541018"/>
<dbReference type="PANTHER" id="PTHR10903:SF73">
    <property type="entry name" value="GTPASE IMAP FAMILY MEMBER 8"/>
    <property type="match status" value="1"/>
</dbReference>
<evidence type="ECO:0000313" key="5">
    <source>
        <dbReference type="Proteomes" id="UP000504617"/>
    </source>
</evidence>
<evidence type="ECO:0000256" key="2">
    <source>
        <dbReference type="ARBA" id="ARBA00022741"/>
    </source>
</evidence>
<dbReference type="InterPro" id="IPR006703">
    <property type="entry name" value="G_AIG1"/>
</dbReference>
<feature type="domain" description="AIG1-type G" evidence="4">
    <location>
        <begin position="7"/>
        <end position="210"/>
    </location>
</feature>
<dbReference type="CDD" id="cd01852">
    <property type="entry name" value="AIG1"/>
    <property type="match status" value="1"/>
</dbReference>
<reference evidence="6" key="1">
    <citation type="submission" date="2025-08" db="UniProtKB">
        <authorList>
            <consortium name="RefSeq"/>
        </authorList>
    </citation>
    <scope>IDENTIFICATION</scope>
    <source>
        <tissue evidence="6">Skeletal muscle</tissue>
    </source>
</reference>
<dbReference type="Pfam" id="PF04548">
    <property type="entry name" value="AIG1"/>
    <property type="match status" value="1"/>
</dbReference>
<evidence type="ECO:0000313" key="6">
    <source>
        <dbReference type="RefSeq" id="XP_013911814.1"/>
    </source>
</evidence>
<evidence type="ECO:0000256" key="1">
    <source>
        <dbReference type="ARBA" id="ARBA00008535"/>
    </source>
</evidence>